<comment type="subcellular location">
    <subcellularLocation>
        <location evidence="2">Mitochondrion</location>
    </subcellularLocation>
</comment>
<evidence type="ECO:0000256" key="1">
    <source>
        <dbReference type="ARBA" id="ARBA00003548"/>
    </source>
</evidence>
<keyword evidence="5" id="KW-0496">Mitochondrion</keyword>
<sequence>MKVYVPKAPQATLSPVIDSLHRWSGLPQRVSRGAVVQHYMENSDQDVNYNSHLKHNFLLKMLVSPPRLDKMSSAVIPKELLLKLNFYQKQQPESESESEMENTYWILPTNHNVQQSDQKNNLGNGFYLSLASSLIDAEKTQKKIKHVYPMVSIYKNNKSGDILRNRNVLNKKNNFEMKTFNTSIIVRYHLDQILICLKQLSFLFVNFKSFDEINLTQLSENHIILKIPTGFEQDINQLLDNNTHVGITLSPSKNLAPSFQSTGPSKPLVVDMVEILNGVSQLYSTNSSQGFSKLKTHNYETLSQIKKELATLVTSNKKDEDISNLKSTCIIIHQNSKTKSNLPTFLTNLYRLSSFLQS</sequence>
<comment type="function">
    <text evidence="1">Required for respiratory activity and maintenance and expression of the mitochondrial genome.</text>
</comment>
<organism evidence="6 7">
    <name type="scientific">Ascoidea rubescens DSM 1968</name>
    <dbReference type="NCBI Taxonomy" id="1344418"/>
    <lineage>
        <taxon>Eukaryota</taxon>
        <taxon>Fungi</taxon>
        <taxon>Dikarya</taxon>
        <taxon>Ascomycota</taxon>
        <taxon>Saccharomycotina</taxon>
        <taxon>Saccharomycetes</taxon>
        <taxon>Ascoideaceae</taxon>
        <taxon>Ascoidea</taxon>
    </lineage>
</organism>
<dbReference type="Pfam" id="PF17068">
    <property type="entry name" value="RRG8"/>
    <property type="match status" value="1"/>
</dbReference>
<keyword evidence="7" id="KW-1185">Reference proteome</keyword>
<comment type="similarity">
    <text evidence="3">Belongs to the RRG8 family.</text>
</comment>
<reference evidence="7" key="1">
    <citation type="submission" date="2016-05" db="EMBL/GenBank/DDBJ databases">
        <title>Comparative genomics of biotechnologically important yeasts.</title>
        <authorList>
            <consortium name="DOE Joint Genome Institute"/>
            <person name="Riley R."/>
            <person name="Haridas S."/>
            <person name="Wolfe K.H."/>
            <person name="Lopes M.R."/>
            <person name="Hittinger C.T."/>
            <person name="Goker M."/>
            <person name="Salamov A."/>
            <person name="Wisecaver J."/>
            <person name="Long T.M."/>
            <person name="Aerts A.L."/>
            <person name="Barry K."/>
            <person name="Choi C."/>
            <person name="Clum A."/>
            <person name="Coughlan A.Y."/>
            <person name="Deshpande S."/>
            <person name="Douglass A.P."/>
            <person name="Hanson S.J."/>
            <person name="Klenk H.-P."/>
            <person name="Labutti K."/>
            <person name="Lapidus A."/>
            <person name="Lindquist E."/>
            <person name="Lipzen A."/>
            <person name="Meier-Kolthoff J.P."/>
            <person name="Ohm R.A."/>
            <person name="Otillar R.P."/>
            <person name="Pangilinan J."/>
            <person name="Peng Y."/>
            <person name="Rokas A."/>
            <person name="Rosa C.A."/>
            <person name="Scheuner C."/>
            <person name="Sibirny A.A."/>
            <person name="Slot J.C."/>
            <person name="Stielow J.B."/>
            <person name="Sun H."/>
            <person name="Kurtzman C.P."/>
            <person name="Blackwell M."/>
            <person name="Grigoriev I.V."/>
            <person name="Jeffries T.W."/>
        </authorList>
    </citation>
    <scope>NUCLEOTIDE SEQUENCE [LARGE SCALE GENOMIC DNA]</scope>
    <source>
        <strain evidence="7">DSM 1968</strain>
    </source>
</reference>
<dbReference type="Proteomes" id="UP000095038">
    <property type="component" value="Unassembled WGS sequence"/>
</dbReference>
<evidence type="ECO:0000256" key="4">
    <source>
        <dbReference type="ARBA" id="ARBA00013944"/>
    </source>
</evidence>
<evidence type="ECO:0000256" key="5">
    <source>
        <dbReference type="ARBA" id="ARBA00023128"/>
    </source>
</evidence>
<dbReference type="GeneID" id="30962666"/>
<proteinExistence type="inferred from homology"/>
<dbReference type="AlphaFoldDB" id="A0A1D2V8H3"/>
<dbReference type="RefSeq" id="XP_020044221.1">
    <property type="nucleotide sequence ID" value="XM_020189030.1"/>
</dbReference>
<dbReference type="InterPro" id="IPR031415">
    <property type="entry name" value="Rrg8"/>
</dbReference>
<accession>A0A1D2V8H3</accession>
<dbReference type="EMBL" id="KV454498">
    <property type="protein sequence ID" value="ODV57914.1"/>
    <property type="molecule type" value="Genomic_DNA"/>
</dbReference>
<evidence type="ECO:0000313" key="6">
    <source>
        <dbReference type="EMBL" id="ODV57914.1"/>
    </source>
</evidence>
<dbReference type="InParanoid" id="A0A1D2V8H3"/>
<protein>
    <recommendedName>
        <fullName evidence="4">Required for respiratory growth protein 8, mitochondrial</fullName>
    </recommendedName>
</protein>
<gene>
    <name evidence="6" type="ORF">ASCRUDRAFT_131089</name>
</gene>
<evidence type="ECO:0000256" key="3">
    <source>
        <dbReference type="ARBA" id="ARBA00006716"/>
    </source>
</evidence>
<evidence type="ECO:0000313" key="7">
    <source>
        <dbReference type="Proteomes" id="UP000095038"/>
    </source>
</evidence>
<name>A0A1D2V8H3_9ASCO</name>
<dbReference type="GO" id="GO:0005739">
    <property type="term" value="C:mitochondrion"/>
    <property type="evidence" value="ECO:0007669"/>
    <property type="project" value="UniProtKB-SubCell"/>
</dbReference>
<evidence type="ECO:0000256" key="2">
    <source>
        <dbReference type="ARBA" id="ARBA00004173"/>
    </source>
</evidence>